<organism evidence="7 8">
    <name type="scientific">Fictibacillus aquaticus</name>
    <dbReference type="NCBI Taxonomy" id="2021314"/>
    <lineage>
        <taxon>Bacteria</taxon>
        <taxon>Bacillati</taxon>
        <taxon>Bacillota</taxon>
        <taxon>Bacilli</taxon>
        <taxon>Bacillales</taxon>
        <taxon>Fictibacillaceae</taxon>
        <taxon>Fictibacillus</taxon>
    </lineage>
</organism>
<feature type="transmembrane region" description="Helical" evidence="6">
    <location>
        <begin position="213"/>
        <end position="233"/>
    </location>
</feature>
<accession>A0A235F971</accession>
<protein>
    <recommendedName>
        <fullName evidence="9">Sugar translocase</fullName>
    </recommendedName>
</protein>
<dbReference type="EMBL" id="NOII01000003">
    <property type="protein sequence ID" value="OYD57719.1"/>
    <property type="molecule type" value="Genomic_DNA"/>
</dbReference>
<evidence type="ECO:0008006" key="9">
    <source>
        <dbReference type="Google" id="ProtNLM"/>
    </source>
</evidence>
<dbReference type="InterPro" id="IPR050833">
    <property type="entry name" value="Poly_Biosynth_Transport"/>
</dbReference>
<dbReference type="InterPro" id="IPR002797">
    <property type="entry name" value="Polysacc_synth"/>
</dbReference>
<evidence type="ECO:0000256" key="1">
    <source>
        <dbReference type="ARBA" id="ARBA00004651"/>
    </source>
</evidence>
<dbReference type="Pfam" id="PF01943">
    <property type="entry name" value="Polysacc_synt"/>
    <property type="match status" value="1"/>
</dbReference>
<dbReference type="PANTHER" id="PTHR30250:SF11">
    <property type="entry name" value="O-ANTIGEN TRANSPORTER-RELATED"/>
    <property type="match status" value="1"/>
</dbReference>
<feature type="transmembrane region" description="Helical" evidence="6">
    <location>
        <begin position="385"/>
        <end position="402"/>
    </location>
</feature>
<evidence type="ECO:0000256" key="2">
    <source>
        <dbReference type="ARBA" id="ARBA00022475"/>
    </source>
</evidence>
<evidence type="ECO:0000313" key="8">
    <source>
        <dbReference type="Proteomes" id="UP000215059"/>
    </source>
</evidence>
<sequence length="474" mass="51391">MARNSIGRNIFHLFYSTALASALNAGALIVLAGYLQAEHYGQFSVALACAMILGYFTDSGLSEMALREGSKKNADVPGVLASYIKVRLLLLAASFLVGFVIIWLVYGGNSSLMMTAMVLCIPMVTGLALQSIAAAYFQMTEQMQYIGRVRMASSFVLVSLLSGGMLLKLGPVAITLLYGCSYLAAGMFGLWLVMKNVRIPMHAPFHKTLLHGFGYFTLAGLLFIILPHIGPLVLERTMTLADVAFFAVAYRIPQALQQIPFIVAGAYRPVMFRLYHEKNDTDHVRTNISLVKWMAVFGMVLTIPFFYLSDEAVSVLFGAEWSASAELLQILSIMLTVQAVNIALADGLTTRGRQTYRTLVQGMSVAIGVILYIVCSKLYGLQGAAYAGLAIEIIALAGYWLFLPSKMEIAKRAVLPYLAFLTGSTAAVHAILGSFPFAAAAIHLSLLGCFVMLDKEIYGQIIVKVRGKEAGHGA</sequence>
<dbReference type="GO" id="GO:0005886">
    <property type="term" value="C:plasma membrane"/>
    <property type="evidence" value="ECO:0007669"/>
    <property type="project" value="UniProtKB-SubCell"/>
</dbReference>
<keyword evidence="5 6" id="KW-0472">Membrane</keyword>
<keyword evidence="4 6" id="KW-1133">Transmembrane helix</keyword>
<feature type="transmembrane region" description="Helical" evidence="6">
    <location>
        <begin position="112"/>
        <end position="137"/>
    </location>
</feature>
<feature type="transmembrane region" description="Helical" evidence="6">
    <location>
        <begin position="359"/>
        <end position="379"/>
    </location>
</feature>
<evidence type="ECO:0000256" key="6">
    <source>
        <dbReference type="SAM" id="Phobius"/>
    </source>
</evidence>
<dbReference type="OrthoDB" id="9089519at2"/>
<evidence type="ECO:0000313" key="7">
    <source>
        <dbReference type="EMBL" id="OYD57719.1"/>
    </source>
</evidence>
<gene>
    <name evidence="7" type="ORF">CGZ90_13730</name>
</gene>
<evidence type="ECO:0000256" key="5">
    <source>
        <dbReference type="ARBA" id="ARBA00023136"/>
    </source>
</evidence>
<feature type="transmembrane region" description="Helical" evidence="6">
    <location>
        <begin position="288"/>
        <end position="307"/>
    </location>
</feature>
<feature type="transmembrane region" description="Helical" evidence="6">
    <location>
        <begin position="245"/>
        <end position="267"/>
    </location>
</feature>
<feature type="transmembrane region" description="Helical" evidence="6">
    <location>
        <begin position="40"/>
        <end position="57"/>
    </location>
</feature>
<feature type="transmembrane region" description="Helical" evidence="6">
    <location>
        <begin position="327"/>
        <end position="347"/>
    </location>
</feature>
<evidence type="ECO:0000256" key="3">
    <source>
        <dbReference type="ARBA" id="ARBA00022692"/>
    </source>
</evidence>
<feature type="transmembrane region" description="Helical" evidence="6">
    <location>
        <begin position="88"/>
        <end position="106"/>
    </location>
</feature>
<dbReference type="AlphaFoldDB" id="A0A235F971"/>
<comment type="caution">
    <text evidence="7">The sequence shown here is derived from an EMBL/GenBank/DDBJ whole genome shotgun (WGS) entry which is preliminary data.</text>
</comment>
<feature type="transmembrane region" description="Helical" evidence="6">
    <location>
        <begin position="173"/>
        <end position="193"/>
    </location>
</feature>
<keyword evidence="2" id="KW-1003">Cell membrane</keyword>
<feature type="transmembrane region" description="Helical" evidence="6">
    <location>
        <begin position="414"/>
        <end position="431"/>
    </location>
</feature>
<feature type="transmembrane region" description="Helical" evidence="6">
    <location>
        <begin position="12"/>
        <end position="34"/>
    </location>
</feature>
<dbReference type="RefSeq" id="WP_094253070.1">
    <property type="nucleotide sequence ID" value="NZ_JBHLXL010000001.1"/>
</dbReference>
<feature type="transmembrane region" description="Helical" evidence="6">
    <location>
        <begin position="149"/>
        <end position="167"/>
    </location>
</feature>
<keyword evidence="8" id="KW-1185">Reference proteome</keyword>
<dbReference type="PANTHER" id="PTHR30250">
    <property type="entry name" value="PST FAMILY PREDICTED COLANIC ACID TRANSPORTER"/>
    <property type="match status" value="1"/>
</dbReference>
<comment type="subcellular location">
    <subcellularLocation>
        <location evidence="1">Cell membrane</location>
        <topology evidence="1">Multi-pass membrane protein</topology>
    </subcellularLocation>
</comment>
<proteinExistence type="predicted"/>
<evidence type="ECO:0000256" key="4">
    <source>
        <dbReference type="ARBA" id="ARBA00022989"/>
    </source>
</evidence>
<keyword evidence="3 6" id="KW-0812">Transmembrane</keyword>
<dbReference type="Proteomes" id="UP000215059">
    <property type="component" value="Unassembled WGS sequence"/>
</dbReference>
<name>A0A235F971_9BACL</name>
<reference evidence="7 8" key="1">
    <citation type="submission" date="2017-07" db="EMBL/GenBank/DDBJ databases">
        <title>Fictibacillus sp. nov. GDSW-R2A3 Genome sequencing and assembly.</title>
        <authorList>
            <person name="Mayilraj S."/>
        </authorList>
    </citation>
    <scope>NUCLEOTIDE SEQUENCE [LARGE SCALE GENOMIC DNA]</scope>
    <source>
        <strain evidence="7 8">GDSW-R2A3</strain>
    </source>
</reference>